<evidence type="ECO:0000259" key="7">
    <source>
        <dbReference type="Pfam" id="PF00296"/>
    </source>
</evidence>
<dbReference type="PANTHER" id="PTHR30011">
    <property type="entry name" value="ALKANESULFONATE MONOOXYGENASE-RELATED"/>
    <property type="match status" value="1"/>
</dbReference>
<keyword evidence="2 6" id="KW-0288">FMN</keyword>
<evidence type="ECO:0000256" key="4">
    <source>
        <dbReference type="ARBA" id="ARBA00023033"/>
    </source>
</evidence>
<dbReference type="GO" id="GO:0004497">
    <property type="term" value="F:monooxygenase activity"/>
    <property type="evidence" value="ECO:0007669"/>
    <property type="project" value="UniProtKB-KW"/>
</dbReference>
<dbReference type="SUPFAM" id="SSF51679">
    <property type="entry name" value="Bacterial luciferase-like"/>
    <property type="match status" value="1"/>
</dbReference>
<feature type="binding site" evidence="6">
    <location>
        <position position="232"/>
    </location>
    <ligand>
        <name>FMN</name>
        <dbReference type="ChEBI" id="CHEBI:58210"/>
    </ligand>
</feature>
<protein>
    <submittedName>
        <fullName evidence="8">Monooxygenase</fullName>
    </submittedName>
</protein>
<feature type="binding site" evidence="6">
    <location>
        <position position="60"/>
    </location>
    <ligand>
        <name>FMN</name>
        <dbReference type="ChEBI" id="CHEBI:58210"/>
    </ligand>
</feature>
<dbReference type="GO" id="GO:0016705">
    <property type="term" value="F:oxidoreductase activity, acting on paired donors, with incorporation or reduction of molecular oxygen"/>
    <property type="evidence" value="ECO:0007669"/>
    <property type="project" value="InterPro"/>
</dbReference>
<feature type="binding site" evidence="6">
    <location>
        <position position="106"/>
    </location>
    <ligand>
        <name>FMN</name>
        <dbReference type="ChEBI" id="CHEBI:58210"/>
    </ligand>
</feature>
<feature type="non-terminal residue" evidence="8">
    <location>
        <position position="1"/>
    </location>
</feature>
<reference evidence="8 9" key="1">
    <citation type="submission" date="2017-01" db="EMBL/GenBank/DDBJ databases">
        <authorList>
            <consortium name="Urmite Genomes"/>
        </authorList>
    </citation>
    <scope>NUCLEOTIDE SEQUENCE [LARGE SCALE GENOMIC DNA]</scope>
    <source>
        <strain evidence="8 9">AB57</strain>
    </source>
</reference>
<name>A0A2U3NTH2_9MYCO</name>
<proteinExistence type="inferred from homology"/>
<dbReference type="InterPro" id="IPR011251">
    <property type="entry name" value="Luciferase-like_dom"/>
</dbReference>
<dbReference type="InterPro" id="IPR016215">
    <property type="entry name" value="NTA_MOA"/>
</dbReference>
<evidence type="ECO:0000313" key="9">
    <source>
        <dbReference type="Proteomes" id="UP000240988"/>
    </source>
</evidence>
<dbReference type="InterPro" id="IPR036661">
    <property type="entry name" value="Luciferase-like_sf"/>
</dbReference>
<dbReference type="Pfam" id="PF00296">
    <property type="entry name" value="Bac_luciferase"/>
    <property type="match status" value="1"/>
</dbReference>
<comment type="similarity">
    <text evidence="5">Belongs to the NtaA/SnaA/DszA monooxygenase family.</text>
</comment>
<evidence type="ECO:0000256" key="1">
    <source>
        <dbReference type="ARBA" id="ARBA00022630"/>
    </source>
</evidence>
<keyword evidence="4 8" id="KW-0503">Monooxygenase</keyword>
<dbReference type="Proteomes" id="UP000240988">
    <property type="component" value="Unassembled WGS sequence"/>
</dbReference>
<dbReference type="PANTHER" id="PTHR30011:SF16">
    <property type="entry name" value="C2H2 FINGER DOMAIN TRANSCRIPTION FACTOR (EUROFUNG)-RELATED"/>
    <property type="match status" value="1"/>
</dbReference>
<evidence type="ECO:0000256" key="2">
    <source>
        <dbReference type="ARBA" id="ARBA00022643"/>
    </source>
</evidence>
<dbReference type="NCBIfam" id="TIGR03860">
    <property type="entry name" value="FMN_nitrolo"/>
    <property type="match status" value="1"/>
</dbReference>
<evidence type="ECO:0000256" key="6">
    <source>
        <dbReference type="PIRSR" id="PIRSR000337-1"/>
    </source>
</evidence>
<dbReference type="EMBL" id="FUFA01000004">
    <property type="protein sequence ID" value="SPM34763.1"/>
    <property type="molecule type" value="Genomic_DNA"/>
</dbReference>
<feature type="binding site" evidence="6">
    <location>
        <position position="160"/>
    </location>
    <ligand>
        <name>FMN</name>
        <dbReference type="ChEBI" id="CHEBI:58210"/>
    </ligand>
</feature>
<sequence length="458" mass="50983">VTKSNRLIVTLLVMNAIGHNFHGIWRHPGARTREFNTLDLWVDLAKKAEQAKIDAFFFTDLLGIQGEFNGSRDVIFEQAMNVPIGDCSMLLPAIAHATTDIGLMYTSSVIQHHPFVFARMASTLDHLSNGRVGWNIVTSANEKAFRNLSLPGNLSHEDRYAWADEYVDVMYKLWEGSWDVDAVKNDPTNGVYANPRKVHDINHIGERYQVEGFNLMQPSPQRVPVLAQAGGSPAGLEFASRHAELMFLSASTPEAIAAQVGTVRGSARQYGRHDSDIKFLLGMMVIVGSTDEEAKRKWSELEEFRSPEAQTAYFSSLSGLDLGLYDPETLLEDLVDHIPGIRGAFNALINGWPAGSKPTVRDFLTSLPRMQTLAGTPERIAARLIELQNAGVDGVQLMNALLPETYDDFFEYVVPVLQDKGIMQSDYRAGTLRQKLFDTENPHIAERHPAFGYRGMFG</sequence>
<keyword evidence="9" id="KW-1185">Reference proteome</keyword>
<dbReference type="InterPro" id="IPR051260">
    <property type="entry name" value="Diverse_substr_monoxygenases"/>
</dbReference>
<feature type="binding site" evidence="6">
    <location>
        <position position="156"/>
    </location>
    <ligand>
        <name>FMN</name>
        <dbReference type="ChEBI" id="CHEBI:58210"/>
    </ligand>
</feature>
<evidence type="ECO:0000256" key="5">
    <source>
        <dbReference type="ARBA" id="ARBA00033748"/>
    </source>
</evidence>
<feature type="domain" description="Luciferase-like" evidence="7">
    <location>
        <begin position="31"/>
        <end position="393"/>
    </location>
</feature>
<keyword evidence="3" id="KW-0560">Oxidoreductase</keyword>
<organism evidence="8 9">
    <name type="scientific">Mycobacterium rhizamassiliense</name>
    <dbReference type="NCBI Taxonomy" id="1841860"/>
    <lineage>
        <taxon>Bacteria</taxon>
        <taxon>Bacillati</taxon>
        <taxon>Actinomycetota</taxon>
        <taxon>Actinomycetes</taxon>
        <taxon>Mycobacteriales</taxon>
        <taxon>Mycobacteriaceae</taxon>
        <taxon>Mycobacterium</taxon>
    </lineage>
</organism>
<keyword evidence="1 6" id="KW-0285">Flavoprotein</keyword>
<evidence type="ECO:0000256" key="3">
    <source>
        <dbReference type="ARBA" id="ARBA00023002"/>
    </source>
</evidence>
<dbReference type="Gene3D" id="3.20.20.30">
    <property type="entry name" value="Luciferase-like domain"/>
    <property type="match status" value="1"/>
</dbReference>
<dbReference type="PIRSF" id="PIRSF000337">
    <property type="entry name" value="NTA_MOA"/>
    <property type="match status" value="1"/>
</dbReference>
<dbReference type="STRING" id="1841860.GCA_900157375_02586"/>
<dbReference type="AlphaFoldDB" id="A0A2U3NTH2"/>
<gene>
    <name evidence="8" type="ORF">MRAB57_2583</name>
</gene>
<accession>A0A2U3NTH2</accession>
<evidence type="ECO:0000313" key="8">
    <source>
        <dbReference type="EMBL" id="SPM34763.1"/>
    </source>
</evidence>